<keyword evidence="4" id="KW-1185">Reference proteome</keyword>
<dbReference type="EMBL" id="SMAA01000004">
    <property type="protein sequence ID" value="TCS80568.1"/>
    <property type="molecule type" value="Genomic_DNA"/>
</dbReference>
<evidence type="ECO:0000259" key="1">
    <source>
        <dbReference type="Pfam" id="PF00551"/>
    </source>
</evidence>
<dbReference type="PANTHER" id="PTHR11138">
    <property type="entry name" value="METHIONYL-TRNA FORMYLTRANSFERASE"/>
    <property type="match status" value="1"/>
</dbReference>
<dbReference type="RefSeq" id="WP_132548140.1">
    <property type="nucleotide sequence ID" value="NZ_SMAA01000004.1"/>
</dbReference>
<dbReference type="GO" id="GO:0005829">
    <property type="term" value="C:cytosol"/>
    <property type="evidence" value="ECO:0007669"/>
    <property type="project" value="TreeGrafter"/>
</dbReference>
<dbReference type="InterPro" id="IPR005793">
    <property type="entry name" value="Formyl_trans_C"/>
</dbReference>
<evidence type="ECO:0000313" key="4">
    <source>
        <dbReference type="Proteomes" id="UP000295188"/>
    </source>
</evidence>
<feature type="domain" description="Formyl transferase C-terminal" evidence="2">
    <location>
        <begin position="210"/>
        <end position="312"/>
    </location>
</feature>
<dbReference type="AlphaFoldDB" id="A0A4R3KBW1"/>
<protein>
    <submittedName>
        <fullName evidence="3">Methionyl-tRNA formyltransferase</fullName>
    </submittedName>
</protein>
<dbReference type="InterPro" id="IPR011034">
    <property type="entry name" value="Formyl_transferase-like_C_sf"/>
</dbReference>
<evidence type="ECO:0000313" key="3">
    <source>
        <dbReference type="EMBL" id="TCS80568.1"/>
    </source>
</evidence>
<dbReference type="CDD" id="cd08702">
    <property type="entry name" value="Arna_FMT_C"/>
    <property type="match status" value="1"/>
</dbReference>
<dbReference type="InterPro" id="IPR002376">
    <property type="entry name" value="Formyl_transf_N"/>
</dbReference>
<dbReference type="GO" id="GO:0004479">
    <property type="term" value="F:methionyl-tRNA formyltransferase activity"/>
    <property type="evidence" value="ECO:0007669"/>
    <property type="project" value="TreeGrafter"/>
</dbReference>
<evidence type="ECO:0000259" key="2">
    <source>
        <dbReference type="Pfam" id="PF02911"/>
    </source>
</evidence>
<reference evidence="3 4" key="1">
    <citation type="submission" date="2019-03" db="EMBL/GenBank/DDBJ databases">
        <title>Genomic Encyclopedia of Type Strains, Phase IV (KMG-IV): sequencing the most valuable type-strain genomes for metagenomic binning, comparative biology and taxonomic classification.</title>
        <authorList>
            <person name="Goeker M."/>
        </authorList>
    </citation>
    <scope>NUCLEOTIDE SEQUENCE [LARGE SCALE GENOMIC DNA]</scope>
    <source>
        <strain evidence="3 4">DSM 20467</strain>
    </source>
</reference>
<keyword evidence="3" id="KW-0808">Transferase</keyword>
<gene>
    <name evidence="3" type="ORF">EDC37_104172</name>
</gene>
<dbReference type="SUPFAM" id="SSF53328">
    <property type="entry name" value="Formyltransferase"/>
    <property type="match status" value="1"/>
</dbReference>
<dbReference type="Pfam" id="PF00551">
    <property type="entry name" value="Formyl_trans_N"/>
    <property type="match status" value="1"/>
</dbReference>
<dbReference type="Gene3D" id="3.40.50.12230">
    <property type="match status" value="1"/>
</dbReference>
<organism evidence="3 4">
    <name type="scientific">Pectinatus cerevisiiphilus</name>
    <dbReference type="NCBI Taxonomy" id="86956"/>
    <lineage>
        <taxon>Bacteria</taxon>
        <taxon>Bacillati</taxon>
        <taxon>Bacillota</taxon>
        <taxon>Negativicutes</taxon>
        <taxon>Selenomonadales</taxon>
        <taxon>Selenomonadaceae</taxon>
        <taxon>Pectinatus</taxon>
    </lineage>
</organism>
<accession>A0A4R3KBW1</accession>
<sequence length="331" mass="36997">MGKITDARPAIVLFAYSQPGFACLDELLKMGANISAVFTHIDADDETIWFDSVYDLAKSKKLAVYRSKKIDEGAYPFFKQAAPDIILSAYYRAIIPDEFLAVPRLGAYNLHGSLLPKYRGRACINWAVLNGERQTGVTMHVMTTKADRGDIIAQEQFPINFTDTGHDVFLKASNAVRKIIREYLPLIEKGTVPHRAQDETQATKFGRRRPEDGIINWHDSAIKIYNLIRSVTHPFPGAFTFWAGQKVFIWQALPLDDAEFWQKYHDGQVNGMSQLPAGTVYREAGAVIVKCGKGFLVLQKISLPDGKDSDPADKGFGSLFQNGECFSVNRV</sequence>
<dbReference type="OrthoDB" id="9802815at2"/>
<dbReference type="Pfam" id="PF02911">
    <property type="entry name" value="Formyl_trans_C"/>
    <property type="match status" value="1"/>
</dbReference>
<feature type="domain" description="Formyl transferase N-terminal" evidence="1">
    <location>
        <begin position="57"/>
        <end position="171"/>
    </location>
</feature>
<name>A0A4R3KBW1_9FIRM</name>
<dbReference type="InterPro" id="IPR036477">
    <property type="entry name" value="Formyl_transf_N_sf"/>
</dbReference>
<proteinExistence type="predicted"/>
<dbReference type="Proteomes" id="UP000295188">
    <property type="component" value="Unassembled WGS sequence"/>
</dbReference>
<dbReference type="PANTHER" id="PTHR11138:SF5">
    <property type="entry name" value="METHIONYL-TRNA FORMYLTRANSFERASE, MITOCHONDRIAL"/>
    <property type="match status" value="1"/>
</dbReference>
<comment type="caution">
    <text evidence="3">The sequence shown here is derived from an EMBL/GenBank/DDBJ whole genome shotgun (WGS) entry which is preliminary data.</text>
</comment>
<dbReference type="SUPFAM" id="SSF50486">
    <property type="entry name" value="FMT C-terminal domain-like"/>
    <property type="match status" value="1"/>
</dbReference>